<dbReference type="InterPro" id="IPR015330">
    <property type="entry name" value="DNA_primase/pol_bifunc_N"/>
</dbReference>
<sequence>MNKLESALHYAQLGYSVLPMNGKQPLIKFANTPPLTVAQVKYYWSKYPDANIALRTVDFFVVDVDTKQAHGKDGMKSIKDLPKGVILPTRTQRTASGGFQMFYKKPNQHMKQIIGLLSGVDIKAHPNNYVLVPPSTTEKGTYQWFNADAPIKEPSATLLKMIANYQAPINKHHPLNNPKNDWSKHHKGKKWTGIVLDNLVKGAPQGQRNDYMTRLCGQMIHAGADDNTIWLLLQYTNSFNSPPLENKELEKILSSIIREEIGKS</sequence>
<evidence type="ECO:0000313" key="4">
    <source>
        <dbReference type="Proteomes" id="UP000235484"/>
    </source>
</evidence>
<dbReference type="CDD" id="cd04859">
    <property type="entry name" value="Prim_Pol"/>
    <property type="match status" value="1"/>
</dbReference>
<dbReference type="Pfam" id="PF08708">
    <property type="entry name" value="PriCT_1"/>
    <property type="match status" value="1"/>
</dbReference>
<dbReference type="EMBL" id="LN887675">
    <property type="protein sequence ID" value="CUR42289.1"/>
    <property type="molecule type" value="Genomic_DNA"/>
</dbReference>
<feature type="domain" description="DNA primase/polymerase bifunctional N-terminal" evidence="2">
    <location>
        <begin position="7"/>
        <end position="162"/>
    </location>
</feature>
<proteinExistence type="predicted"/>
<evidence type="ECO:0000259" key="1">
    <source>
        <dbReference type="SMART" id="SM00942"/>
    </source>
</evidence>
<organism evidence="3 4">
    <name type="scientific">Limosilactobacillus reuteri</name>
    <name type="common">Lactobacillus reuteri</name>
    <dbReference type="NCBI Taxonomy" id="1598"/>
    <lineage>
        <taxon>Bacteria</taxon>
        <taxon>Bacillati</taxon>
        <taxon>Bacillota</taxon>
        <taxon>Bacilli</taxon>
        <taxon>Lactobacillales</taxon>
        <taxon>Lactobacillaceae</taxon>
        <taxon>Limosilactobacillus</taxon>
    </lineage>
</organism>
<dbReference type="SMART" id="SM00943">
    <property type="entry name" value="Prim-Pol"/>
    <property type="match status" value="1"/>
</dbReference>
<dbReference type="AlphaFoldDB" id="A0A0U5FDM9"/>
<evidence type="ECO:0000259" key="2">
    <source>
        <dbReference type="SMART" id="SM00943"/>
    </source>
</evidence>
<feature type="domain" description="Primase C-terminal 1" evidence="1">
    <location>
        <begin position="197"/>
        <end position="262"/>
    </location>
</feature>
<evidence type="ECO:0008006" key="5">
    <source>
        <dbReference type="Google" id="ProtNLM"/>
    </source>
</evidence>
<name>A0A0U5FDM9_LIMRT</name>
<accession>A0A0U5FDM9</accession>
<dbReference type="InterPro" id="IPR014820">
    <property type="entry name" value="PriCT_1"/>
</dbReference>
<dbReference type="SMART" id="SM00942">
    <property type="entry name" value="PriCT_1"/>
    <property type="match status" value="1"/>
</dbReference>
<dbReference type="Proteomes" id="UP000235484">
    <property type="component" value="Unassembled WGS sequence"/>
</dbReference>
<dbReference type="SUPFAM" id="SSF56747">
    <property type="entry name" value="Prim-pol domain"/>
    <property type="match status" value="1"/>
</dbReference>
<evidence type="ECO:0000313" key="3">
    <source>
        <dbReference type="EMBL" id="CUR42289.1"/>
    </source>
</evidence>
<reference evidence="4" key="1">
    <citation type="submission" date="2015-10" db="EMBL/GenBank/DDBJ databases">
        <authorList>
            <person name="Crossman L.C."/>
        </authorList>
    </citation>
    <scope>NUCLEOTIDE SEQUENCE [LARGE SCALE GENOMIC DNA]</scope>
    <source>
        <strain evidence="4">20-2</strain>
    </source>
</reference>
<dbReference type="RefSeq" id="WP_102816898.1">
    <property type="nucleotide sequence ID" value="NZ_LN887675.1"/>
</dbReference>
<gene>
    <name evidence="3" type="ORF">LRLP16767_LR202_02013</name>
</gene>
<dbReference type="Pfam" id="PF09250">
    <property type="entry name" value="Prim-Pol"/>
    <property type="match status" value="1"/>
</dbReference>
<protein>
    <recommendedName>
        <fullName evidence="5">DNA primase</fullName>
    </recommendedName>
</protein>